<dbReference type="SUPFAM" id="SSF57938">
    <property type="entry name" value="DnaJ/Hsp40 cysteine-rich domain"/>
    <property type="match status" value="1"/>
</dbReference>
<dbReference type="PROSITE" id="PS00636">
    <property type="entry name" value="DNAJ_1"/>
    <property type="match status" value="1"/>
</dbReference>
<dbReference type="InterPro" id="IPR002939">
    <property type="entry name" value="DnaJ_C"/>
</dbReference>
<evidence type="ECO:0000313" key="10">
    <source>
        <dbReference type="Proteomes" id="UP001057375"/>
    </source>
</evidence>
<evidence type="ECO:0000313" key="9">
    <source>
        <dbReference type="EMBL" id="GKT35968.1"/>
    </source>
</evidence>
<name>A0ABQ5KWC8_9EUKA</name>
<dbReference type="Gene3D" id="2.10.230.10">
    <property type="entry name" value="Heat shock protein DnaJ, cysteine-rich domain"/>
    <property type="match status" value="1"/>
</dbReference>
<keyword evidence="4 5" id="KW-0862">Zinc</keyword>
<dbReference type="InterPro" id="IPR008971">
    <property type="entry name" value="HSP40/DnaJ_pept-bd"/>
</dbReference>
<feature type="chain" id="PRO_5046262962" evidence="6">
    <location>
        <begin position="29"/>
        <end position="425"/>
    </location>
</feature>
<dbReference type="PRINTS" id="PR00625">
    <property type="entry name" value="JDOMAIN"/>
</dbReference>
<dbReference type="CDD" id="cd10747">
    <property type="entry name" value="DnaJ_C"/>
    <property type="match status" value="1"/>
</dbReference>
<evidence type="ECO:0000256" key="3">
    <source>
        <dbReference type="ARBA" id="ARBA00022771"/>
    </source>
</evidence>
<dbReference type="Proteomes" id="UP001057375">
    <property type="component" value="Unassembled WGS sequence"/>
</dbReference>
<proteinExistence type="predicted"/>
<dbReference type="Gene3D" id="2.60.260.20">
    <property type="entry name" value="Urease metallochaperone UreE, N-terminal domain"/>
    <property type="match status" value="2"/>
</dbReference>
<keyword evidence="6" id="KW-0732">Signal</keyword>
<dbReference type="SUPFAM" id="SSF46565">
    <property type="entry name" value="Chaperone J-domain"/>
    <property type="match status" value="1"/>
</dbReference>
<evidence type="ECO:0000256" key="6">
    <source>
        <dbReference type="SAM" id="SignalP"/>
    </source>
</evidence>
<dbReference type="Pfam" id="PF00226">
    <property type="entry name" value="DnaJ"/>
    <property type="match status" value="1"/>
</dbReference>
<dbReference type="SUPFAM" id="SSF49493">
    <property type="entry name" value="HSP40/DnaJ peptide-binding domain"/>
    <property type="match status" value="2"/>
</dbReference>
<feature type="domain" description="J" evidence="7">
    <location>
        <begin position="32"/>
        <end position="96"/>
    </location>
</feature>
<dbReference type="PROSITE" id="PS50076">
    <property type="entry name" value="DNAJ_2"/>
    <property type="match status" value="1"/>
</dbReference>
<comment type="caution">
    <text evidence="9">The sequence shown here is derived from an EMBL/GenBank/DDBJ whole genome shotgun (WGS) entry which is preliminary data.</text>
</comment>
<dbReference type="InterPro" id="IPR044713">
    <property type="entry name" value="DNJA1/2-like"/>
</dbReference>
<reference evidence="9" key="1">
    <citation type="submission" date="2022-03" db="EMBL/GenBank/DDBJ databases">
        <title>Draft genome sequence of Aduncisulcus paluster, a free-living microaerophilic Fornicata.</title>
        <authorList>
            <person name="Yuyama I."/>
            <person name="Kume K."/>
            <person name="Tamura T."/>
            <person name="Inagaki Y."/>
            <person name="Hashimoto T."/>
        </authorList>
    </citation>
    <scope>NUCLEOTIDE SEQUENCE</scope>
    <source>
        <strain evidence="9">NY0171</strain>
    </source>
</reference>
<keyword evidence="1 5" id="KW-0479">Metal-binding</keyword>
<feature type="zinc finger region" description="CR-type" evidence="5">
    <location>
        <begin position="149"/>
        <end position="231"/>
    </location>
</feature>
<dbReference type="EMBL" id="BQXS01011107">
    <property type="protein sequence ID" value="GKT35968.1"/>
    <property type="molecule type" value="Genomic_DNA"/>
</dbReference>
<dbReference type="Pfam" id="PF01556">
    <property type="entry name" value="DnaJ_C"/>
    <property type="match status" value="1"/>
</dbReference>
<protein>
    <submittedName>
        <fullName evidence="9">DnaJ homolog subfamily A member 1/2-like protein</fullName>
    </submittedName>
</protein>
<dbReference type="Gene3D" id="1.10.287.110">
    <property type="entry name" value="DnaJ domain"/>
    <property type="match status" value="1"/>
</dbReference>
<evidence type="ECO:0000256" key="2">
    <source>
        <dbReference type="ARBA" id="ARBA00022737"/>
    </source>
</evidence>
<accession>A0ABQ5KWC8</accession>
<dbReference type="InterPro" id="IPR036869">
    <property type="entry name" value="J_dom_sf"/>
</dbReference>
<evidence type="ECO:0000256" key="1">
    <source>
        <dbReference type="ARBA" id="ARBA00022723"/>
    </source>
</evidence>
<dbReference type="CDD" id="cd06257">
    <property type="entry name" value="DnaJ"/>
    <property type="match status" value="1"/>
</dbReference>
<keyword evidence="3 5" id="KW-0863">Zinc-finger</keyword>
<dbReference type="PANTHER" id="PTHR43888">
    <property type="entry name" value="DNAJ-LIKE-2, ISOFORM A-RELATED"/>
    <property type="match status" value="1"/>
</dbReference>
<dbReference type="PROSITE" id="PS51188">
    <property type="entry name" value="ZF_CR"/>
    <property type="match status" value="1"/>
</dbReference>
<dbReference type="CDD" id="cd10719">
    <property type="entry name" value="DnaJ_zf"/>
    <property type="match status" value="1"/>
</dbReference>
<evidence type="ECO:0000256" key="4">
    <source>
        <dbReference type="ARBA" id="ARBA00022833"/>
    </source>
</evidence>
<evidence type="ECO:0000259" key="7">
    <source>
        <dbReference type="PROSITE" id="PS50076"/>
    </source>
</evidence>
<feature type="signal peptide" evidence="6">
    <location>
        <begin position="1"/>
        <end position="28"/>
    </location>
</feature>
<dbReference type="InterPro" id="IPR018253">
    <property type="entry name" value="DnaJ_domain_CS"/>
</dbReference>
<sequence>MKSFKSSKFVILLTIIIILSIVIPFVKAHDDSFYRILNVNKSSTAKEIKKSYYKLSQKYHPDRNPSPDAADHYSKITRAYDVLSDEKKRNIYDQYGMEALEQYETTGREPGNFGGLFDLFNMQNQEQQRPKVPDSVMPLMVTLEDVYSGALLTVTVRLRGLCPHCHGTKADRPQDVSVCHKCNGIGVITITQQLGMMQVRQQQTCPVCGGKGKTIRSTCHVCHGHAVMLTDRVVNIDVPAGSKNGERLVYAGDGHEAPDADTGDLVLIIDVGDHKIFERKDDDLHIDMSISLKEALLGFNREIVHLDRHIVKIHHDGVAKPGETMIIKGEGMPVKQNVGFYGERQYGDFTLKYLFDTTLFKKWLKKDNRLQLLLSEDSVRYLPLLLHVHQVCLFRHNPSLELPYPKPQKIRALIESKTKHGTYEK</sequence>
<evidence type="ECO:0000259" key="8">
    <source>
        <dbReference type="PROSITE" id="PS51188"/>
    </source>
</evidence>
<dbReference type="InterPro" id="IPR001623">
    <property type="entry name" value="DnaJ_domain"/>
</dbReference>
<dbReference type="InterPro" id="IPR001305">
    <property type="entry name" value="HSP_DnaJ_Cys-rich_dom"/>
</dbReference>
<organism evidence="9 10">
    <name type="scientific">Aduncisulcus paluster</name>
    <dbReference type="NCBI Taxonomy" id="2918883"/>
    <lineage>
        <taxon>Eukaryota</taxon>
        <taxon>Metamonada</taxon>
        <taxon>Carpediemonas-like organisms</taxon>
        <taxon>Aduncisulcus</taxon>
    </lineage>
</organism>
<dbReference type="Pfam" id="PF00684">
    <property type="entry name" value="DnaJ_CXXCXGXG"/>
    <property type="match status" value="1"/>
</dbReference>
<dbReference type="SMART" id="SM00271">
    <property type="entry name" value="DnaJ"/>
    <property type="match status" value="1"/>
</dbReference>
<keyword evidence="2" id="KW-0677">Repeat</keyword>
<evidence type="ECO:0000256" key="5">
    <source>
        <dbReference type="PROSITE-ProRule" id="PRU00546"/>
    </source>
</evidence>
<feature type="domain" description="CR-type" evidence="8">
    <location>
        <begin position="149"/>
        <end position="231"/>
    </location>
</feature>
<gene>
    <name evidence="9" type="ORF">ADUPG1_009018</name>
</gene>
<dbReference type="InterPro" id="IPR036410">
    <property type="entry name" value="HSP_DnaJ_Cys-rich_dom_sf"/>
</dbReference>
<keyword evidence="10" id="KW-1185">Reference proteome</keyword>